<evidence type="ECO:0000313" key="9">
    <source>
        <dbReference type="Proteomes" id="UP000552097"/>
    </source>
</evidence>
<keyword evidence="2" id="KW-1003">Cell membrane</keyword>
<dbReference type="PANTHER" id="PTHR23513">
    <property type="entry name" value="INTEGRAL MEMBRANE EFFLUX PROTEIN-RELATED"/>
    <property type="match status" value="1"/>
</dbReference>
<evidence type="ECO:0000256" key="7">
    <source>
        <dbReference type="SAM" id="Phobius"/>
    </source>
</evidence>
<keyword evidence="4 7" id="KW-1133">Transmembrane helix</keyword>
<evidence type="ECO:0000256" key="4">
    <source>
        <dbReference type="ARBA" id="ARBA00022989"/>
    </source>
</evidence>
<dbReference type="AlphaFoldDB" id="A0A7W9HGN9"/>
<protein>
    <submittedName>
        <fullName evidence="8">MFS family permease</fullName>
    </submittedName>
</protein>
<evidence type="ECO:0000256" key="3">
    <source>
        <dbReference type="ARBA" id="ARBA00022692"/>
    </source>
</evidence>
<evidence type="ECO:0000313" key="8">
    <source>
        <dbReference type="EMBL" id="MBB5801937.1"/>
    </source>
</evidence>
<name>A0A7W9HGN9_9PSEU</name>
<proteinExistence type="predicted"/>
<keyword evidence="5 7" id="KW-0472">Membrane</keyword>
<keyword evidence="9" id="KW-1185">Reference proteome</keyword>
<dbReference type="InterPro" id="IPR011701">
    <property type="entry name" value="MFS"/>
</dbReference>
<dbReference type="Gene3D" id="1.20.1250.20">
    <property type="entry name" value="MFS general substrate transporter like domains"/>
    <property type="match status" value="1"/>
</dbReference>
<dbReference type="EMBL" id="JACHMO010000001">
    <property type="protein sequence ID" value="MBB5801937.1"/>
    <property type="molecule type" value="Genomic_DNA"/>
</dbReference>
<sequence>MFAAALTRLPAGVLADRYPLKPLMVVPDLVRAATTLWIVIVILTDSLTLPQLLVASVVGAVCGAIFDSAQTVAIRHVVPPEQLPQALAQDSARGHVAGLAGQPSGGYLYGVGAVLPVLADAVSYVACAGLTMLVRNKMRPSRAPGRLRTLWRDIPVGLRYVASSPFLRVTLACATGFQVVFAGLTIAIIASQGAREGAAFHLGTALSMAALGGILGAWAAPSLSRRLSPATLLYSFGWACCAALATLGQVQNIYVIGVLLAVMFFLATPANATLFAVQIDTTPPELQGRVVSAALLAAGIAAPIGPPLAGLLLDSTGQAPTFLLFAALVAVLTIVMHLSPTIRTMRMPGGPKPGGRQAAESPQPDPPS</sequence>
<dbReference type="SUPFAM" id="SSF103473">
    <property type="entry name" value="MFS general substrate transporter"/>
    <property type="match status" value="1"/>
</dbReference>
<accession>A0A7W9HGN9</accession>
<evidence type="ECO:0000256" key="2">
    <source>
        <dbReference type="ARBA" id="ARBA00022475"/>
    </source>
</evidence>
<reference evidence="8 9" key="1">
    <citation type="submission" date="2020-08" db="EMBL/GenBank/DDBJ databases">
        <title>Sequencing the genomes of 1000 actinobacteria strains.</title>
        <authorList>
            <person name="Klenk H.-P."/>
        </authorList>
    </citation>
    <scope>NUCLEOTIDE SEQUENCE [LARGE SCALE GENOMIC DNA]</scope>
    <source>
        <strain evidence="8 9">DSM 45486</strain>
    </source>
</reference>
<feature type="transmembrane region" description="Helical" evidence="7">
    <location>
        <begin position="253"/>
        <end position="277"/>
    </location>
</feature>
<comment type="caution">
    <text evidence="8">The sequence shown here is derived from an EMBL/GenBank/DDBJ whole genome shotgun (WGS) entry which is preliminary data.</text>
</comment>
<dbReference type="InterPro" id="IPR036259">
    <property type="entry name" value="MFS_trans_sf"/>
</dbReference>
<comment type="subcellular location">
    <subcellularLocation>
        <location evidence="1">Cell membrane</location>
        <topology evidence="1">Multi-pass membrane protein</topology>
    </subcellularLocation>
</comment>
<evidence type="ECO:0000256" key="5">
    <source>
        <dbReference type="ARBA" id="ARBA00023136"/>
    </source>
</evidence>
<evidence type="ECO:0000256" key="1">
    <source>
        <dbReference type="ARBA" id="ARBA00004651"/>
    </source>
</evidence>
<keyword evidence="3 7" id="KW-0812">Transmembrane</keyword>
<dbReference type="GO" id="GO:0005886">
    <property type="term" value="C:plasma membrane"/>
    <property type="evidence" value="ECO:0007669"/>
    <property type="project" value="UniProtKB-SubCell"/>
</dbReference>
<feature type="transmembrane region" description="Helical" evidence="7">
    <location>
        <begin position="227"/>
        <end position="247"/>
    </location>
</feature>
<dbReference type="GO" id="GO:0022857">
    <property type="term" value="F:transmembrane transporter activity"/>
    <property type="evidence" value="ECO:0007669"/>
    <property type="project" value="InterPro"/>
</dbReference>
<feature type="transmembrane region" description="Helical" evidence="7">
    <location>
        <begin position="198"/>
        <end position="220"/>
    </location>
</feature>
<gene>
    <name evidence="8" type="ORF">F4560_001705</name>
</gene>
<dbReference type="Pfam" id="PF07690">
    <property type="entry name" value="MFS_1"/>
    <property type="match status" value="1"/>
</dbReference>
<dbReference type="Proteomes" id="UP000552097">
    <property type="component" value="Unassembled WGS sequence"/>
</dbReference>
<evidence type="ECO:0000256" key="6">
    <source>
        <dbReference type="SAM" id="MobiDB-lite"/>
    </source>
</evidence>
<feature type="transmembrane region" description="Helical" evidence="7">
    <location>
        <begin position="169"/>
        <end position="192"/>
    </location>
</feature>
<feature type="transmembrane region" description="Helical" evidence="7">
    <location>
        <begin position="289"/>
        <end position="313"/>
    </location>
</feature>
<dbReference type="CDD" id="cd06173">
    <property type="entry name" value="MFS_MefA_like"/>
    <property type="match status" value="1"/>
</dbReference>
<organism evidence="8 9">
    <name type="scientific">Saccharothrix ecbatanensis</name>
    <dbReference type="NCBI Taxonomy" id="1105145"/>
    <lineage>
        <taxon>Bacteria</taxon>
        <taxon>Bacillati</taxon>
        <taxon>Actinomycetota</taxon>
        <taxon>Actinomycetes</taxon>
        <taxon>Pseudonocardiales</taxon>
        <taxon>Pseudonocardiaceae</taxon>
        <taxon>Saccharothrix</taxon>
    </lineage>
</organism>
<dbReference type="PANTHER" id="PTHR23513:SF6">
    <property type="entry name" value="MAJOR FACILITATOR SUPERFAMILY ASSOCIATED DOMAIN-CONTAINING PROTEIN"/>
    <property type="match status" value="1"/>
</dbReference>
<feature type="region of interest" description="Disordered" evidence="6">
    <location>
        <begin position="345"/>
        <end position="368"/>
    </location>
</feature>
<feature type="transmembrane region" description="Helical" evidence="7">
    <location>
        <begin position="319"/>
        <end position="338"/>
    </location>
</feature>